<dbReference type="GO" id="GO:0004553">
    <property type="term" value="F:hydrolase activity, hydrolyzing O-glycosyl compounds"/>
    <property type="evidence" value="ECO:0007669"/>
    <property type="project" value="UniProtKB-ARBA"/>
</dbReference>
<sequence>MRQLINAFLIVAGLLATTPAGAQTQVTVGTGTGSGTSTPLSTFNEYSVSEAIYLGSEFGGVTGNITAIAYDKASGSSTAAVPNVTIYMKLSSATTVGTNAYTTSLNGYTPVWNGAFPNSASGWQEVVLTTPFPFPAASQQLSVLVVNASGTTIASGRPQFRYTSTSSVKREAGYAGSSAWNGSQSLAPHWERPNTRFTFGSLASCISPLDIAVSNVAATTATLSWSPLATAPLSYDWELRSSGQPGSGATGLVSSSSATGTSVPLSSLSPETTYAVYVRSHCTATENSLWSGALSFTTTCAPVTIFPWTGTFENFSLPSCWANTTAGTKKWEFVNADAAHGAATPHGGTGMARVDVYNASTANNPVVLQLPVLIPAEATTQLSYWAWIGSGGAAAPLTVQVSADGGNVFTTIYTHNNTANTNAWKDYTMSLGAYAGQAVLIRFVATSNYGSGSCNINLDDITIGTAQPLALKLQSIRAVYENAVNKVSWTAVNEEPGDYYILEYSNDGKDFNALTLRDARGESPSVYNYEEQARAASTYYRLKMTSAGAGVTYSRTVRLETPVSPQVATFTLYPNPAATGISIRLDEPALRDAVFCLTDVFGKRLQQFSFGKNNVITLPLTAYPAGMYYVTAAGMPAVKFMLVR</sequence>
<dbReference type="SMART" id="SM00060">
    <property type="entry name" value="FN3"/>
    <property type="match status" value="1"/>
</dbReference>
<feature type="signal peptide" evidence="2">
    <location>
        <begin position="1"/>
        <end position="22"/>
    </location>
</feature>
<gene>
    <name evidence="5" type="ORF">B0I18_102430</name>
</gene>
<dbReference type="Gene3D" id="2.60.40.10">
    <property type="entry name" value="Immunoglobulins"/>
    <property type="match status" value="1"/>
</dbReference>
<dbReference type="Pfam" id="PF00041">
    <property type="entry name" value="fn3"/>
    <property type="match status" value="1"/>
</dbReference>
<reference evidence="5 6" key="1">
    <citation type="submission" date="2018-03" db="EMBL/GenBank/DDBJ databases">
        <title>Genomic Encyclopedia of Type Strains, Phase III (KMG-III): the genomes of soil and plant-associated and newly described type strains.</title>
        <authorList>
            <person name="Whitman W."/>
        </authorList>
    </citation>
    <scope>NUCLEOTIDE SEQUENCE [LARGE SCALE GENOMIC DNA]</scope>
    <source>
        <strain evidence="5 6">CGMCC 1.12700</strain>
    </source>
</reference>
<dbReference type="PROSITE" id="PS50853">
    <property type="entry name" value="FN3"/>
    <property type="match status" value="1"/>
</dbReference>
<keyword evidence="6" id="KW-1185">Reference proteome</keyword>
<dbReference type="NCBIfam" id="NF038128">
    <property type="entry name" value="choice_anch_J"/>
    <property type="match status" value="1"/>
</dbReference>
<dbReference type="Gene3D" id="2.60.120.200">
    <property type="match status" value="1"/>
</dbReference>
<dbReference type="InterPro" id="IPR013320">
    <property type="entry name" value="ConA-like_dom_sf"/>
</dbReference>
<evidence type="ECO:0000256" key="1">
    <source>
        <dbReference type="SAM" id="MobiDB-lite"/>
    </source>
</evidence>
<organism evidence="5 6">
    <name type="scientific">Taibaiella chishuiensis</name>
    <dbReference type="NCBI Taxonomy" id="1434707"/>
    <lineage>
        <taxon>Bacteria</taxon>
        <taxon>Pseudomonadati</taxon>
        <taxon>Bacteroidota</taxon>
        <taxon>Chitinophagia</taxon>
        <taxon>Chitinophagales</taxon>
        <taxon>Chitinophagaceae</taxon>
        <taxon>Taibaiella</taxon>
    </lineage>
</organism>
<evidence type="ECO:0000313" key="5">
    <source>
        <dbReference type="EMBL" id="PSK93460.1"/>
    </source>
</evidence>
<feature type="domain" description="Fibronectin type-III" evidence="4">
    <location>
        <begin position="207"/>
        <end position="302"/>
    </location>
</feature>
<feature type="domain" description="MAM" evidence="3">
    <location>
        <begin position="308"/>
        <end position="463"/>
    </location>
</feature>
<feature type="compositionally biased region" description="Polar residues" evidence="1">
    <location>
        <begin position="252"/>
        <end position="267"/>
    </location>
</feature>
<comment type="caution">
    <text evidence="5">The sequence shown here is derived from an EMBL/GenBank/DDBJ whole genome shotgun (WGS) entry which is preliminary data.</text>
</comment>
<dbReference type="PROSITE" id="PS50060">
    <property type="entry name" value="MAM_2"/>
    <property type="match status" value="1"/>
</dbReference>
<feature type="region of interest" description="Disordered" evidence="1">
    <location>
        <begin position="246"/>
        <end position="267"/>
    </location>
</feature>
<dbReference type="OrthoDB" id="643861at2"/>
<name>A0A2P8D8A4_9BACT</name>
<dbReference type="SUPFAM" id="SSF49899">
    <property type="entry name" value="Concanavalin A-like lectins/glucanases"/>
    <property type="match status" value="1"/>
</dbReference>
<dbReference type="RefSeq" id="WP_106522461.1">
    <property type="nucleotide sequence ID" value="NZ_PYGD01000002.1"/>
</dbReference>
<accession>A0A2P8D8A4</accession>
<evidence type="ECO:0000256" key="2">
    <source>
        <dbReference type="SAM" id="SignalP"/>
    </source>
</evidence>
<keyword evidence="2" id="KW-0732">Signal</keyword>
<evidence type="ECO:0000259" key="4">
    <source>
        <dbReference type="PROSITE" id="PS50853"/>
    </source>
</evidence>
<evidence type="ECO:0000259" key="3">
    <source>
        <dbReference type="PROSITE" id="PS50060"/>
    </source>
</evidence>
<dbReference type="GO" id="GO:0016020">
    <property type="term" value="C:membrane"/>
    <property type="evidence" value="ECO:0007669"/>
    <property type="project" value="InterPro"/>
</dbReference>
<dbReference type="GO" id="GO:0005975">
    <property type="term" value="P:carbohydrate metabolic process"/>
    <property type="evidence" value="ECO:0007669"/>
    <property type="project" value="UniProtKB-ARBA"/>
</dbReference>
<evidence type="ECO:0000313" key="6">
    <source>
        <dbReference type="Proteomes" id="UP000240572"/>
    </source>
</evidence>
<dbReference type="EMBL" id="PYGD01000002">
    <property type="protein sequence ID" value="PSK93460.1"/>
    <property type="molecule type" value="Genomic_DNA"/>
</dbReference>
<dbReference type="CDD" id="cd00063">
    <property type="entry name" value="FN3"/>
    <property type="match status" value="1"/>
</dbReference>
<proteinExistence type="predicted"/>
<dbReference type="InterPro" id="IPR000998">
    <property type="entry name" value="MAM_dom"/>
</dbReference>
<protein>
    <submittedName>
        <fullName evidence="5">Putative secreted protein (Por secretion system target)</fullName>
    </submittedName>
</protein>
<dbReference type="Proteomes" id="UP000240572">
    <property type="component" value="Unassembled WGS sequence"/>
</dbReference>
<feature type="chain" id="PRO_5015105795" evidence="2">
    <location>
        <begin position="23"/>
        <end position="644"/>
    </location>
</feature>
<dbReference type="InterPro" id="IPR036116">
    <property type="entry name" value="FN3_sf"/>
</dbReference>
<dbReference type="InterPro" id="IPR013783">
    <property type="entry name" value="Ig-like_fold"/>
</dbReference>
<dbReference type="AlphaFoldDB" id="A0A2P8D8A4"/>
<dbReference type="SUPFAM" id="SSF49265">
    <property type="entry name" value="Fibronectin type III"/>
    <property type="match status" value="1"/>
</dbReference>
<dbReference type="InterPro" id="IPR003961">
    <property type="entry name" value="FN3_dom"/>
</dbReference>